<gene>
    <name evidence="1" type="ORF">HV178_15815</name>
</gene>
<dbReference type="GO" id="GO:0003677">
    <property type="term" value="F:DNA binding"/>
    <property type="evidence" value="ECO:0007669"/>
    <property type="project" value="InterPro"/>
</dbReference>
<organism evidence="1 2">
    <name type="scientific">Citrobacter freundii</name>
    <dbReference type="NCBI Taxonomy" id="546"/>
    <lineage>
        <taxon>Bacteria</taxon>
        <taxon>Pseudomonadati</taxon>
        <taxon>Pseudomonadota</taxon>
        <taxon>Gammaproteobacteria</taxon>
        <taxon>Enterobacterales</taxon>
        <taxon>Enterobacteriaceae</taxon>
        <taxon>Citrobacter</taxon>
        <taxon>Citrobacter freundii complex</taxon>
    </lineage>
</organism>
<accession>A0AAE7HP91</accession>
<dbReference type="EMBL" id="CP056573">
    <property type="protein sequence ID" value="QLV31347.1"/>
    <property type="molecule type" value="Genomic_DNA"/>
</dbReference>
<evidence type="ECO:0000313" key="1">
    <source>
        <dbReference type="EMBL" id="QLV31347.1"/>
    </source>
</evidence>
<dbReference type="Gene3D" id="1.10.260.40">
    <property type="entry name" value="lambda repressor-like DNA-binding domains"/>
    <property type="match status" value="1"/>
</dbReference>
<dbReference type="RefSeq" id="WP_103848442.1">
    <property type="nucleotide sequence ID" value="NZ_CP056235.1"/>
</dbReference>
<protein>
    <submittedName>
        <fullName evidence="1">Helix-turn-helix domain-containing protein</fullName>
    </submittedName>
</protein>
<proteinExistence type="predicted"/>
<evidence type="ECO:0000313" key="2">
    <source>
        <dbReference type="Proteomes" id="UP000512222"/>
    </source>
</evidence>
<dbReference type="AlphaFoldDB" id="A0AAE7HP91"/>
<reference evidence="2" key="1">
    <citation type="submission" date="2020-06" db="EMBL/GenBank/DDBJ databases">
        <title>REHAB project genomes.</title>
        <authorList>
            <person name="Shaw L.P."/>
        </authorList>
    </citation>
    <scope>NUCLEOTIDE SEQUENCE [LARGE SCALE GENOMIC DNA]</scope>
    <source>
        <strain evidence="2">RHBSTW-00370</strain>
    </source>
</reference>
<name>A0AAE7HP91_CITFR</name>
<dbReference type="InterPro" id="IPR010982">
    <property type="entry name" value="Lambda_DNA-bd_dom_sf"/>
</dbReference>
<sequence length="79" mass="8977">MEALKTYMANLTPEEKKQFALNCGTTLNYLRKVMSTGKPIGPEICAQIEIHSGGEVSRKSLKPNNWQKIWPELLRHNHG</sequence>
<dbReference type="Proteomes" id="UP000512222">
    <property type="component" value="Chromosome"/>
</dbReference>